<name>A0A8J2XKQ6_9MICO</name>
<organism evidence="2 3">
    <name type="scientific">Sediminivirga luteola</name>
    <dbReference type="NCBI Taxonomy" id="1774748"/>
    <lineage>
        <taxon>Bacteria</taxon>
        <taxon>Bacillati</taxon>
        <taxon>Actinomycetota</taxon>
        <taxon>Actinomycetes</taxon>
        <taxon>Micrococcales</taxon>
        <taxon>Brevibacteriaceae</taxon>
        <taxon>Sediminivirga</taxon>
    </lineage>
</organism>
<comment type="caution">
    <text evidence="2">The sequence shown here is derived from an EMBL/GenBank/DDBJ whole genome shotgun (WGS) entry which is preliminary data.</text>
</comment>
<dbReference type="InterPro" id="IPR016040">
    <property type="entry name" value="NAD(P)-bd_dom"/>
</dbReference>
<dbReference type="SUPFAM" id="SSF51735">
    <property type="entry name" value="NAD(P)-binding Rossmann-fold domains"/>
    <property type="match status" value="1"/>
</dbReference>
<dbReference type="AlphaFoldDB" id="A0A8J2XKQ6"/>
<feature type="domain" description="NAD(P)-binding" evidence="1">
    <location>
        <begin position="6"/>
        <end position="150"/>
    </location>
</feature>
<dbReference type="Proteomes" id="UP000616114">
    <property type="component" value="Unassembled WGS sequence"/>
</dbReference>
<dbReference type="Gene3D" id="3.90.25.10">
    <property type="entry name" value="UDP-galactose 4-epimerase, domain 1"/>
    <property type="match status" value="1"/>
</dbReference>
<dbReference type="PANTHER" id="PTHR43162:SF1">
    <property type="entry name" value="PRESTALK A DIFFERENTIATION PROTEIN A"/>
    <property type="match status" value="1"/>
</dbReference>
<dbReference type="InterPro" id="IPR036291">
    <property type="entry name" value="NAD(P)-bd_dom_sf"/>
</dbReference>
<evidence type="ECO:0000259" key="1">
    <source>
        <dbReference type="Pfam" id="PF13460"/>
    </source>
</evidence>
<evidence type="ECO:0000313" key="2">
    <source>
        <dbReference type="EMBL" id="GGA15626.1"/>
    </source>
</evidence>
<gene>
    <name evidence="2" type="ORF">GCM10011333_18260</name>
</gene>
<keyword evidence="3" id="KW-1185">Reference proteome</keyword>
<dbReference type="EMBL" id="BMFY01000007">
    <property type="protein sequence ID" value="GGA15626.1"/>
    <property type="molecule type" value="Genomic_DNA"/>
</dbReference>
<sequence>MRAASRRSAIPLDWSDPATWPAALEGVDRVFLIVPGGDDGHRSVTGLGTAVVEFLDLAQRRGAERVVLMTALGMEYAPADVEQRAVELHLQRSDLAWTILRPNWFFQNLTDGPLRALADAHDGLLRLPTSDAAVSFIDTRDIAAVAVEALLGDHDGREYALTGPQSLTFTDLAAACRDSTIPIEQYQPVSEEEFRRAALDLGWHPDYVNTLTSLFATIDAGHAAPVLPDTAEVLGRAPRPVTEFVRAAR</sequence>
<dbReference type="Gene3D" id="3.40.50.720">
    <property type="entry name" value="NAD(P)-binding Rossmann-like Domain"/>
    <property type="match status" value="1"/>
</dbReference>
<protein>
    <submittedName>
        <fullName evidence="2">NmrA family transcriptional regulator</fullName>
    </submittedName>
</protein>
<accession>A0A8J2XKQ6</accession>
<proteinExistence type="predicted"/>
<dbReference type="Pfam" id="PF13460">
    <property type="entry name" value="NAD_binding_10"/>
    <property type="match status" value="1"/>
</dbReference>
<reference evidence="2" key="1">
    <citation type="journal article" date="2014" name="Int. J. Syst. Evol. Microbiol.">
        <title>Complete genome sequence of Corynebacterium casei LMG S-19264T (=DSM 44701T), isolated from a smear-ripened cheese.</title>
        <authorList>
            <consortium name="US DOE Joint Genome Institute (JGI-PGF)"/>
            <person name="Walter F."/>
            <person name="Albersmeier A."/>
            <person name="Kalinowski J."/>
            <person name="Ruckert C."/>
        </authorList>
    </citation>
    <scope>NUCLEOTIDE SEQUENCE</scope>
    <source>
        <strain evidence="2">CGMCC 1.12785</strain>
    </source>
</reference>
<reference evidence="2" key="2">
    <citation type="submission" date="2020-09" db="EMBL/GenBank/DDBJ databases">
        <authorList>
            <person name="Sun Q."/>
            <person name="Zhou Y."/>
        </authorList>
    </citation>
    <scope>NUCLEOTIDE SEQUENCE</scope>
    <source>
        <strain evidence="2">CGMCC 1.12785</strain>
    </source>
</reference>
<dbReference type="PANTHER" id="PTHR43162">
    <property type="match status" value="1"/>
</dbReference>
<dbReference type="InterPro" id="IPR051604">
    <property type="entry name" value="Ergot_Alk_Oxidoreductase"/>
</dbReference>
<evidence type="ECO:0000313" key="3">
    <source>
        <dbReference type="Proteomes" id="UP000616114"/>
    </source>
</evidence>